<evidence type="ECO:0000313" key="2">
    <source>
        <dbReference type="Proteomes" id="UP000189670"/>
    </source>
</evidence>
<dbReference type="Pfam" id="PF13650">
    <property type="entry name" value="Asp_protease_2"/>
    <property type="match status" value="1"/>
</dbReference>
<protein>
    <recommendedName>
        <fullName evidence="3">Peptidase A2 domain-containing protein</fullName>
    </recommendedName>
</protein>
<evidence type="ECO:0000313" key="1">
    <source>
        <dbReference type="EMBL" id="ETR66550.1"/>
    </source>
</evidence>
<dbReference type="InterPro" id="IPR021109">
    <property type="entry name" value="Peptidase_aspartic_dom_sf"/>
</dbReference>
<dbReference type="SUPFAM" id="SSF50630">
    <property type="entry name" value="Acid proteases"/>
    <property type="match status" value="1"/>
</dbReference>
<organism evidence="1 2">
    <name type="scientific">Candidatus Magnetoglobus multicellularis str. Araruama</name>
    <dbReference type="NCBI Taxonomy" id="890399"/>
    <lineage>
        <taxon>Bacteria</taxon>
        <taxon>Pseudomonadati</taxon>
        <taxon>Thermodesulfobacteriota</taxon>
        <taxon>Desulfobacteria</taxon>
        <taxon>Desulfobacterales</taxon>
        <taxon>Desulfobacteraceae</taxon>
        <taxon>Candidatus Magnetoglobus</taxon>
    </lineage>
</organism>
<dbReference type="EMBL" id="ATBP01001910">
    <property type="protein sequence ID" value="ETR66550.1"/>
    <property type="molecule type" value="Genomic_DNA"/>
</dbReference>
<gene>
    <name evidence="1" type="ORF">OMM_12652</name>
</gene>
<sequence>MSSVKYEYKKSKQLKMPIITVAIEFNKKWFPLEAYVDSGATYSVFTAQIADYIGLSYREGLRKYVQVGNGALIPIYLHDLQIQVGKNRITVPIGFSEKLGINFNLIGRVGFFDYFKVCFDEKNYIIQLIPFK</sequence>
<name>A0A1V1NVD9_9BACT</name>
<proteinExistence type="predicted"/>
<dbReference type="AlphaFoldDB" id="A0A1V1NVD9"/>
<reference evidence="2" key="1">
    <citation type="submission" date="2012-11" db="EMBL/GenBank/DDBJ databases">
        <authorList>
            <person name="Lucero-Rivera Y.E."/>
            <person name="Tovar-Ramirez D."/>
        </authorList>
    </citation>
    <scope>NUCLEOTIDE SEQUENCE [LARGE SCALE GENOMIC DNA]</scope>
    <source>
        <strain evidence="2">Araruama</strain>
    </source>
</reference>
<dbReference type="Proteomes" id="UP000189670">
    <property type="component" value="Unassembled WGS sequence"/>
</dbReference>
<evidence type="ECO:0008006" key="3">
    <source>
        <dbReference type="Google" id="ProtNLM"/>
    </source>
</evidence>
<comment type="caution">
    <text evidence="1">The sequence shown here is derived from an EMBL/GenBank/DDBJ whole genome shotgun (WGS) entry which is preliminary data.</text>
</comment>
<dbReference type="Gene3D" id="2.40.70.10">
    <property type="entry name" value="Acid Proteases"/>
    <property type="match status" value="1"/>
</dbReference>
<accession>A0A1V1NVD9</accession>